<reference evidence="8" key="1">
    <citation type="submission" date="2022-11" db="EMBL/GenBank/DDBJ databases">
        <title>Nonomuraea corallina sp. nov., a new species of the genus Nonomuraea isolated from sea side sediment in Thai sea.</title>
        <authorList>
            <person name="Ngamcharungchit C."/>
            <person name="Matsumoto A."/>
            <person name="Suriyachadkun C."/>
            <person name="Panbangred W."/>
            <person name="Inahashi Y."/>
            <person name="Intra B."/>
        </authorList>
    </citation>
    <scope>NUCLEOTIDE SEQUENCE</scope>
    <source>
        <strain evidence="8">MCN248</strain>
    </source>
</reference>
<evidence type="ECO:0000313" key="8">
    <source>
        <dbReference type="EMBL" id="MDA0638102.1"/>
    </source>
</evidence>
<gene>
    <name evidence="8" type="ORF">OUY22_32235</name>
</gene>
<dbReference type="Gene3D" id="1.20.140.10">
    <property type="entry name" value="Butyryl-CoA Dehydrogenase, subunit A, domain 3"/>
    <property type="match status" value="1"/>
</dbReference>
<dbReference type="SUPFAM" id="SSF56645">
    <property type="entry name" value="Acyl-CoA dehydrogenase NM domain-like"/>
    <property type="match status" value="1"/>
</dbReference>
<dbReference type="InterPro" id="IPR009075">
    <property type="entry name" value="AcylCo_DH/oxidase_C"/>
</dbReference>
<sequence>MSGLQQLADATASFTGLAEEHEDFRESVRSFVEHLSPETRVRHLMEDEQGHDPRAWRQMADQLGLQGLALPERYGGSGASFLELGVVLEEMGRAVMGGPFFSTVVLAANALLHSGDEQAKDDFLPGIAAGETIATVAIAERSGSWRGGDVEARAVKEDGIWRLSGVKSFVLDGHVADLLLVFARTGAGLSLFAVYGQATGVTRTPLPTMDQTRKQAVLEFDRSPARLVGAEGGAEPLLERVLALAAAGLAAEQVGGAQRCLEMSVEYAKVRTQFGRLIGSFQAIKHKCADMLMAVETARSAAHYALFAAGEDLPELPVIASLAKAYCSEAYTMVAAENVHVHGGIGFTWEHPAHLYVKRAMSSALLFGDPDEHRARYADGVGL</sequence>
<dbReference type="EMBL" id="JAPNNL010000204">
    <property type="protein sequence ID" value="MDA0638102.1"/>
    <property type="molecule type" value="Genomic_DNA"/>
</dbReference>
<dbReference type="SUPFAM" id="SSF47203">
    <property type="entry name" value="Acyl-CoA dehydrogenase C-terminal domain-like"/>
    <property type="match status" value="1"/>
</dbReference>
<evidence type="ECO:0000259" key="7">
    <source>
        <dbReference type="Pfam" id="PF02771"/>
    </source>
</evidence>
<evidence type="ECO:0000259" key="6">
    <source>
        <dbReference type="Pfam" id="PF00441"/>
    </source>
</evidence>
<dbReference type="Gene3D" id="2.40.110.10">
    <property type="entry name" value="Butyryl-CoA Dehydrogenase, subunit A, domain 2"/>
    <property type="match status" value="1"/>
</dbReference>
<comment type="similarity">
    <text evidence="2">Belongs to the acyl-CoA dehydrogenase family.</text>
</comment>
<dbReference type="CDD" id="cd00567">
    <property type="entry name" value="ACAD"/>
    <property type="match status" value="1"/>
</dbReference>
<feature type="domain" description="Acyl-CoA dehydrogenase/oxidase N-terminal" evidence="7">
    <location>
        <begin position="19"/>
        <end position="131"/>
    </location>
</feature>
<dbReference type="PANTHER" id="PTHR43884:SF20">
    <property type="entry name" value="ACYL-COA DEHYDROGENASE FADE28"/>
    <property type="match status" value="1"/>
</dbReference>
<name>A0ABT4SLK2_9ACTN</name>
<keyword evidence="4" id="KW-0274">FAD</keyword>
<keyword evidence="3" id="KW-0285">Flavoprotein</keyword>
<keyword evidence="9" id="KW-1185">Reference proteome</keyword>
<keyword evidence="5" id="KW-0560">Oxidoreductase</keyword>
<evidence type="ECO:0000256" key="3">
    <source>
        <dbReference type="ARBA" id="ARBA00022630"/>
    </source>
</evidence>
<proteinExistence type="inferred from homology"/>
<evidence type="ECO:0000256" key="4">
    <source>
        <dbReference type="ARBA" id="ARBA00022827"/>
    </source>
</evidence>
<dbReference type="PANTHER" id="PTHR43884">
    <property type="entry name" value="ACYL-COA DEHYDROGENASE"/>
    <property type="match status" value="1"/>
</dbReference>
<evidence type="ECO:0000256" key="2">
    <source>
        <dbReference type="ARBA" id="ARBA00009347"/>
    </source>
</evidence>
<evidence type="ECO:0000256" key="5">
    <source>
        <dbReference type="ARBA" id="ARBA00023002"/>
    </source>
</evidence>
<evidence type="ECO:0000313" key="9">
    <source>
        <dbReference type="Proteomes" id="UP001144036"/>
    </source>
</evidence>
<dbReference type="InterPro" id="IPR046373">
    <property type="entry name" value="Acyl-CoA_Oxase/DH_mid-dom_sf"/>
</dbReference>
<organism evidence="8 9">
    <name type="scientific">Nonomuraea corallina</name>
    <dbReference type="NCBI Taxonomy" id="2989783"/>
    <lineage>
        <taxon>Bacteria</taxon>
        <taxon>Bacillati</taxon>
        <taxon>Actinomycetota</taxon>
        <taxon>Actinomycetes</taxon>
        <taxon>Streptosporangiales</taxon>
        <taxon>Streptosporangiaceae</taxon>
        <taxon>Nonomuraea</taxon>
    </lineage>
</organism>
<comment type="caution">
    <text evidence="8">The sequence shown here is derived from an EMBL/GenBank/DDBJ whole genome shotgun (WGS) entry which is preliminary data.</text>
</comment>
<comment type="cofactor">
    <cofactor evidence="1">
        <name>FAD</name>
        <dbReference type="ChEBI" id="CHEBI:57692"/>
    </cofactor>
</comment>
<dbReference type="InterPro" id="IPR009100">
    <property type="entry name" value="AcylCoA_DH/oxidase_NM_dom_sf"/>
</dbReference>
<dbReference type="InterPro" id="IPR036250">
    <property type="entry name" value="AcylCo_DH-like_C"/>
</dbReference>
<accession>A0ABT4SLK2</accession>
<dbReference type="Pfam" id="PF02771">
    <property type="entry name" value="Acyl-CoA_dh_N"/>
    <property type="match status" value="1"/>
</dbReference>
<evidence type="ECO:0000256" key="1">
    <source>
        <dbReference type="ARBA" id="ARBA00001974"/>
    </source>
</evidence>
<dbReference type="RefSeq" id="WP_270159031.1">
    <property type="nucleotide sequence ID" value="NZ_JAPNNL010000204.1"/>
</dbReference>
<dbReference type="Pfam" id="PF00441">
    <property type="entry name" value="Acyl-CoA_dh_1"/>
    <property type="match status" value="1"/>
</dbReference>
<protein>
    <submittedName>
        <fullName evidence="8">Acyl-CoA/acyl-ACP dehydrogenase</fullName>
    </submittedName>
</protein>
<dbReference type="Gene3D" id="1.10.540.10">
    <property type="entry name" value="Acyl-CoA dehydrogenase/oxidase, N-terminal domain"/>
    <property type="match status" value="1"/>
</dbReference>
<feature type="domain" description="Acyl-CoA dehydrogenase/oxidase C-terminal" evidence="6">
    <location>
        <begin position="241"/>
        <end position="378"/>
    </location>
</feature>
<dbReference type="Proteomes" id="UP001144036">
    <property type="component" value="Unassembled WGS sequence"/>
</dbReference>
<dbReference type="InterPro" id="IPR037069">
    <property type="entry name" value="AcylCoA_DH/ox_N_sf"/>
</dbReference>
<dbReference type="InterPro" id="IPR013786">
    <property type="entry name" value="AcylCoA_DH/ox_N"/>
</dbReference>